<dbReference type="Proteomes" id="UP000663832">
    <property type="component" value="Unassembled WGS sequence"/>
</dbReference>
<keyword evidence="3" id="KW-1185">Reference proteome</keyword>
<protein>
    <submittedName>
        <fullName evidence="1">Uncharacterized protein</fullName>
    </submittedName>
</protein>
<proteinExistence type="predicted"/>
<reference evidence="1" key="1">
    <citation type="submission" date="2021-02" db="EMBL/GenBank/DDBJ databases">
        <authorList>
            <person name="Nowell W R."/>
        </authorList>
    </citation>
    <scope>NUCLEOTIDE SEQUENCE</scope>
</reference>
<evidence type="ECO:0000313" key="4">
    <source>
        <dbReference type="Proteomes" id="UP000663877"/>
    </source>
</evidence>
<accession>A0A815IHW1</accession>
<evidence type="ECO:0000313" key="1">
    <source>
        <dbReference type="EMBL" id="CAF1368489.1"/>
    </source>
</evidence>
<comment type="caution">
    <text evidence="1">The sequence shown here is derived from an EMBL/GenBank/DDBJ whole genome shotgun (WGS) entry which is preliminary data.</text>
</comment>
<evidence type="ECO:0000313" key="3">
    <source>
        <dbReference type="Proteomes" id="UP000663832"/>
    </source>
</evidence>
<organism evidence="1 4">
    <name type="scientific">Adineta steineri</name>
    <dbReference type="NCBI Taxonomy" id="433720"/>
    <lineage>
        <taxon>Eukaryota</taxon>
        <taxon>Metazoa</taxon>
        <taxon>Spiralia</taxon>
        <taxon>Gnathifera</taxon>
        <taxon>Rotifera</taxon>
        <taxon>Eurotatoria</taxon>
        <taxon>Bdelloidea</taxon>
        <taxon>Adinetida</taxon>
        <taxon>Adinetidae</taxon>
        <taxon>Adineta</taxon>
    </lineage>
</organism>
<dbReference type="Proteomes" id="UP000663877">
    <property type="component" value="Unassembled WGS sequence"/>
</dbReference>
<dbReference type="OrthoDB" id="9985065at2759"/>
<name>A0A815IHW1_9BILA</name>
<sequence>MLGVDCCFCQWGGDARTFISTNPLINWTYISELDYCADGKASLDHLDGQNINPCSLNDPYGTNFTVPAQQFNVATLPILSEETLYMYYRERFRSSYDGIKGHDFQAWIPIEFMENDIPKPMKFYNNFTLNIQ</sequence>
<evidence type="ECO:0000313" key="2">
    <source>
        <dbReference type="EMBL" id="CAF1603283.1"/>
    </source>
</evidence>
<dbReference type="AlphaFoldDB" id="A0A815IHW1"/>
<gene>
    <name evidence="1" type="ORF">BJG266_LOCUS35896</name>
    <name evidence="2" type="ORF">QVE165_LOCUS52933</name>
</gene>
<dbReference type="EMBL" id="CAJNOM010001323">
    <property type="protein sequence ID" value="CAF1603283.1"/>
    <property type="molecule type" value="Genomic_DNA"/>
</dbReference>
<dbReference type="EMBL" id="CAJNOI010000972">
    <property type="protein sequence ID" value="CAF1368489.1"/>
    <property type="molecule type" value="Genomic_DNA"/>
</dbReference>